<feature type="transmembrane region" description="Helical" evidence="2">
    <location>
        <begin position="58"/>
        <end position="75"/>
    </location>
</feature>
<organism evidence="3 4">
    <name type="scientific">Brevundimonas guildfordensis</name>
    <dbReference type="NCBI Taxonomy" id="2762241"/>
    <lineage>
        <taxon>Bacteria</taxon>
        <taxon>Pseudomonadati</taxon>
        <taxon>Pseudomonadota</taxon>
        <taxon>Alphaproteobacteria</taxon>
        <taxon>Caulobacterales</taxon>
        <taxon>Caulobacteraceae</taxon>
        <taxon>Brevundimonas</taxon>
    </lineage>
</organism>
<evidence type="ECO:0000256" key="2">
    <source>
        <dbReference type="SAM" id="Phobius"/>
    </source>
</evidence>
<dbReference type="EMBL" id="JACSQU010000002">
    <property type="protein sequence ID" value="MBD7941691.1"/>
    <property type="molecule type" value="Genomic_DNA"/>
</dbReference>
<keyword evidence="2" id="KW-0812">Transmembrane</keyword>
<protein>
    <submittedName>
        <fullName evidence="3">Uncharacterized protein</fullName>
    </submittedName>
</protein>
<comment type="caution">
    <text evidence="3">The sequence shown here is derived from an EMBL/GenBank/DDBJ whole genome shotgun (WGS) entry which is preliminary data.</text>
</comment>
<gene>
    <name evidence="3" type="ORF">H9656_09865</name>
</gene>
<evidence type="ECO:0000313" key="3">
    <source>
        <dbReference type="EMBL" id="MBD7941691.1"/>
    </source>
</evidence>
<proteinExistence type="predicted"/>
<sequence>MAYVIAALCVGWLVSILLQPMGYVWLRFAAEAAISTGIGMIASWRLTNALFPNRSGKWVVAAFVAAVALVSLAAPGGSPDWLQTGQALLLVGLAFGLFWPRRRLADRPGTSVSSQRQERSILGRKKQDI</sequence>
<name>A0ABR8R1N6_9CAUL</name>
<feature type="transmembrane region" description="Helical" evidence="2">
    <location>
        <begin position="81"/>
        <end position="99"/>
    </location>
</feature>
<keyword evidence="2" id="KW-0472">Membrane</keyword>
<reference evidence="3 4" key="1">
    <citation type="submission" date="2020-08" db="EMBL/GenBank/DDBJ databases">
        <title>A Genomic Blueprint of the Chicken Gut Microbiome.</title>
        <authorList>
            <person name="Gilroy R."/>
            <person name="Ravi A."/>
            <person name="Getino M."/>
            <person name="Pursley I."/>
            <person name="Horton D.L."/>
            <person name="Alikhan N.-F."/>
            <person name="Baker D."/>
            <person name="Gharbi K."/>
            <person name="Hall N."/>
            <person name="Watson M."/>
            <person name="Adriaenssens E.M."/>
            <person name="Foster-Nyarko E."/>
            <person name="Jarju S."/>
            <person name="Secka A."/>
            <person name="Antonio M."/>
            <person name="Oren A."/>
            <person name="Chaudhuri R."/>
            <person name="La Ragione R.M."/>
            <person name="Hildebrand F."/>
            <person name="Pallen M.J."/>
        </authorList>
    </citation>
    <scope>NUCLEOTIDE SEQUENCE [LARGE SCALE GENOMIC DNA]</scope>
    <source>
        <strain evidence="3 4">Sa3CVA3</strain>
    </source>
</reference>
<keyword evidence="4" id="KW-1185">Reference proteome</keyword>
<keyword evidence="2" id="KW-1133">Transmembrane helix</keyword>
<feature type="region of interest" description="Disordered" evidence="1">
    <location>
        <begin position="107"/>
        <end position="129"/>
    </location>
</feature>
<evidence type="ECO:0000313" key="4">
    <source>
        <dbReference type="Proteomes" id="UP000638918"/>
    </source>
</evidence>
<accession>A0ABR8R1N6</accession>
<feature type="compositionally biased region" description="Basic and acidic residues" evidence="1">
    <location>
        <begin position="116"/>
        <end position="129"/>
    </location>
</feature>
<dbReference type="RefSeq" id="WP_191744088.1">
    <property type="nucleotide sequence ID" value="NZ_JACSQU010000002.1"/>
</dbReference>
<evidence type="ECO:0000256" key="1">
    <source>
        <dbReference type="SAM" id="MobiDB-lite"/>
    </source>
</evidence>
<dbReference type="Proteomes" id="UP000638918">
    <property type="component" value="Unassembled WGS sequence"/>
</dbReference>